<dbReference type="EMBL" id="PITI01000758">
    <property type="protein sequence ID" value="TBU04478.1"/>
    <property type="molecule type" value="Genomic_DNA"/>
</dbReference>
<evidence type="ECO:0000256" key="3">
    <source>
        <dbReference type="ARBA" id="ARBA00022454"/>
    </source>
</evidence>
<evidence type="ECO:0000256" key="1">
    <source>
        <dbReference type="ARBA" id="ARBA00004286"/>
    </source>
</evidence>
<dbReference type="Pfam" id="PF00125">
    <property type="entry name" value="Histone"/>
    <property type="match status" value="1"/>
</dbReference>
<comment type="similarity">
    <text evidence="2">Belongs to the histone H3 family.</text>
</comment>
<dbReference type="Proteomes" id="UP000291404">
    <property type="component" value="Unassembled WGS sequence"/>
</dbReference>
<evidence type="ECO:0000259" key="5">
    <source>
        <dbReference type="Pfam" id="PF00125"/>
    </source>
</evidence>
<reference evidence="8 9" key="1">
    <citation type="submission" date="2017-12" db="EMBL/GenBank/DDBJ databases">
        <authorList>
            <person name="Pombert J.-F."/>
            <person name="Haag K.L."/>
            <person name="Ebert D."/>
        </authorList>
    </citation>
    <scope>NUCLEOTIDE SEQUENCE [LARGE SCALE GENOMIC DNA]</scope>
    <source>
        <strain evidence="6">BE-OM-2</strain>
        <strain evidence="7">IL-BN-2</strain>
    </source>
</reference>
<dbReference type="Proteomes" id="UP000293045">
    <property type="component" value="Unassembled WGS sequence"/>
</dbReference>
<dbReference type="GO" id="GO:0030527">
    <property type="term" value="F:structural constituent of chromatin"/>
    <property type="evidence" value="ECO:0007669"/>
    <property type="project" value="InterPro"/>
</dbReference>
<proteinExistence type="inferred from homology"/>
<dbReference type="InterPro" id="IPR000164">
    <property type="entry name" value="Histone_H3/CENP-A"/>
</dbReference>
<dbReference type="PANTHER" id="PTHR45810">
    <property type="entry name" value="HISTONE H3.2"/>
    <property type="match status" value="1"/>
</dbReference>
<dbReference type="InterPro" id="IPR007125">
    <property type="entry name" value="H2A/H2B/H3"/>
</dbReference>
<evidence type="ECO:0000256" key="4">
    <source>
        <dbReference type="ARBA" id="ARBA00023269"/>
    </source>
</evidence>
<comment type="subcellular location">
    <subcellularLocation>
        <location evidence="1">Chromosome</location>
    </subcellularLocation>
</comment>
<dbReference type="SMART" id="SM00428">
    <property type="entry name" value="H3"/>
    <property type="match status" value="1"/>
</dbReference>
<keyword evidence="8" id="KW-1185">Reference proteome</keyword>
<name>A0A4Q9L9T3_9MICR</name>
<dbReference type="AlphaFoldDB" id="A0A4Q9L9T3"/>
<dbReference type="PRINTS" id="PR00622">
    <property type="entry name" value="HISTONEH3"/>
</dbReference>
<keyword evidence="4" id="KW-0544">Nucleosome core</keyword>
<feature type="domain" description="Core Histone H2A/H2B/H3" evidence="5">
    <location>
        <begin position="50"/>
        <end position="142"/>
    </location>
</feature>
<keyword evidence="3" id="KW-0158">Chromosome</keyword>
<dbReference type="VEuPathDB" id="MicrosporidiaDB:CWI39_0576p0010"/>
<evidence type="ECO:0000256" key="2">
    <source>
        <dbReference type="ARBA" id="ARBA00010343"/>
    </source>
</evidence>
<dbReference type="GO" id="GO:0003677">
    <property type="term" value="F:DNA binding"/>
    <property type="evidence" value="ECO:0007669"/>
    <property type="project" value="InterPro"/>
</dbReference>
<dbReference type="GO" id="GO:0046982">
    <property type="term" value="F:protein heterodimerization activity"/>
    <property type="evidence" value="ECO:0007669"/>
    <property type="project" value="InterPro"/>
</dbReference>
<keyword evidence="4" id="KW-0238">DNA-binding</keyword>
<dbReference type="PANTHER" id="PTHR45810:SF1">
    <property type="entry name" value="HISTONE H3-LIKE CENTROMERIC PROTEIN A"/>
    <property type="match status" value="1"/>
</dbReference>
<dbReference type="VEuPathDB" id="MicrosporidiaDB:CWI36_0758p0010"/>
<dbReference type="EMBL" id="PIXR01000576">
    <property type="protein sequence ID" value="TBU06011.1"/>
    <property type="molecule type" value="Genomic_DNA"/>
</dbReference>
<evidence type="ECO:0000313" key="9">
    <source>
        <dbReference type="Proteomes" id="UP000293045"/>
    </source>
</evidence>
<accession>A0A4Q9L9T3</accession>
<gene>
    <name evidence="6" type="ORF">CWI36_0758p0010</name>
    <name evidence="7" type="ORF">CWI39_0576p0010</name>
</gene>
<dbReference type="InterPro" id="IPR009072">
    <property type="entry name" value="Histone-fold"/>
</dbReference>
<dbReference type="SUPFAM" id="SSF47113">
    <property type="entry name" value="Histone-fold"/>
    <property type="match status" value="1"/>
</dbReference>
<evidence type="ECO:0000313" key="7">
    <source>
        <dbReference type="EMBL" id="TBU06011.1"/>
    </source>
</evidence>
<dbReference type="Gene3D" id="1.10.20.10">
    <property type="entry name" value="Histone, subunit A"/>
    <property type="match status" value="1"/>
</dbReference>
<sequence>MARSVKSSKTIISPTKSTQTLRAARKKSLSVKTPIILAPEKKSITRRSRPQSHVLKEIKYYQETSNLLMSRLPFTRLVRQTLFNLKSKQQNIVTRFTKTAIHALQESFEAYVVSLFESAYSCTIHAKRVTLYPSDVRLARKLKTK</sequence>
<evidence type="ECO:0000313" key="8">
    <source>
        <dbReference type="Proteomes" id="UP000291404"/>
    </source>
</evidence>
<evidence type="ECO:0000313" key="6">
    <source>
        <dbReference type="EMBL" id="TBU04478.1"/>
    </source>
</evidence>
<dbReference type="STRING" id="148818.A0A4Q9L9T3"/>
<organism evidence="6 8">
    <name type="scientific">Hamiltosporidium magnivora</name>
    <dbReference type="NCBI Taxonomy" id="148818"/>
    <lineage>
        <taxon>Eukaryota</taxon>
        <taxon>Fungi</taxon>
        <taxon>Fungi incertae sedis</taxon>
        <taxon>Microsporidia</taxon>
        <taxon>Dubosqiidae</taxon>
        <taxon>Hamiltosporidium</taxon>
    </lineage>
</organism>
<dbReference type="GO" id="GO:0000786">
    <property type="term" value="C:nucleosome"/>
    <property type="evidence" value="ECO:0007669"/>
    <property type="project" value="UniProtKB-KW"/>
</dbReference>
<comment type="caution">
    <text evidence="6">The sequence shown here is derived from an EMBL/GenBank/DDBJ whole genome shotgun (WGS) entry which is preliminary data.</text>
</comment>
<protein>
    <submittedName>
        <fullName evidence="6">Histone H2A/H2B/H3/H4-like centromeric protein</fullName>
    </submittedName>
</protein>
<dbReference type="CDD" id="cd22911">
    <property type="entry name" value="HFD_H3"/>
    <property type="match status" value="1"/>
</dbReference>